<feature type="transmembrane region" description="Helical" evidence="6">
    <location>
        <begin position="276"/>
        <end position="297"/>
    </location>
</feature>
<feature type="transmembrane region" description="Helical" evidence="6">
    <location>
        <begin position="96"/>
        <end position="119"/>
    </location>
</feature>
<evidence type="ECO:0000256" key="2">
    <source>
        <dbReference type="ARBA" id="ARBA00022448"/>
    </source>
</evidence>
<proteinExistence type="predicted"/>
<dbReference type="Pfam" id="PF01566">
    <property type="entry name" value="Nramp"/>
    <property type="match status" value="1"/>
</dbReference>
<evidence type="ECO:0000313" key="7">
    <source>
        <dbReference type="EMBL" id="CAB4324384.1"/>
    </source>
</evidence>
<dbReference type="PANTHER" id="PTHR11706">
    <property type="entry name" value="SOLUTE CARRIER PROTEIN FAMILY 11 MEMBER"/>
    <property type="match status" value="1"/>
</dbReference>
<feature type="transmembrane region" description="Helical" evidence="6">
    <location>
        <begin position="234"/>
        <end position="256"/>
    </location>
</feature>
<sequence>MKWSMKGIARRRLAIGALFAVVGPGLIAGLSDDDPAGITTYSVLGAQHGYQLLWVLALSTIALILFHGLGARMGVVTGQGIIGLIRQRYGVKLSGAALIALVLANLGTTCAEFAGLAAGFELFGVSRYLSVPLAAVGVSVLVLRGSFRRIEHIFVLLASVFVAYIASGLLSHPDWGAAVHGLVVPTMPFTRDAFVIITATVGTTLAPWGLAFIQSYAVDKQLRPEDLRYERIDVIAGSILTGVVGFFVVVACAATLNRNGLSIDTASDAARALEPLAGGAAGTLFGVGLIGAAVLAASILPLSTAYSVCEYVGVEAALDDHYSEAKPFYLTFGVVVLVAAVLVLIPGAPLVTILVVTQVLNAVLLLPLLIFLLGVARDRDLMGEWVASRGAVIAYAITIAVVGACVIGLLITMFL</sequence>
<keyword evidence="3 6" id="KW-0812">Transmembrane</keyword>
<evidence type="ECO:0000256" key="6">
    <source>
        <dbReference type="SAM" id="Phobius"/>
    </source>
</evidence>
<evidence type="ECO:0000256" key="3">
    <source>
        <dbReference type="ARBA" id="ARBA00022692"/>
    </source>
</evidence>
<evidence type="ECO:0000256" key="1">
    <source>
        <dbReference type="ARBA" id="ARBA00004141"/>
    </source>
</evidence>
<dbReference type="GO" id="GO:0015086">
    <property type="term" value="F:cadmium ion transmembrane transporter activity"/>
    <property type="evidence" value="ECO:0007669"/>
    <property type="project" value="TreeGrafter"/>
</dbReference>
<evidence type="ECO:0000256" key="5">
    <source>
        <dbReference type="ARBA" id="ARBA00023136"/>
    </source>
</evidence>
<keyword evidence="2" id="KW-0813">Transport</keyword>
<comment type="subcellular location">
    <subcellularLocation>
        <location evidence="1">Membrane</location>
        <topology evidence="1">Multi-pass membrane protein</topology>
    </subcellularLocation>
</comment>
<feature type="transmembrane region" description="Helical" evidence="6">
    <location>
        <begin position="155"/>
        <end position="173"/>
    </location>
</feature>
<dbReference type="InterPro" id="IPR001046">
    <property type="entry name" value="NRAMP_fam"/>
</dbReference>
<feature type="transmembrane region" description="Helical" evidence="6">
    <location>
        <begin position="193"/>
        <end position="213"/>
    </location>
</feature>
<dbReference type="EMBL" id="CAEMXZ010000139">
    <property type="protein sequence ID" value="CAB4324384.1"/>
    <property type="molecule type" value="Genomic_DNA"/>
</dbReference>
<reference evidence="7" key="1">
    <citation type="submission" date="2020-05" db="EMBL/GenBank/DDBJ databases">
        <authorList>
            <person name="Chiriac C."/>
            <person name="Salcher M."/>
            <person name="Ghai R."/>
            <person name="Kavagutti S V."/>
        </authorList>
    </citation>
    <scope>NUCLEOTIDE SEQUENCE</scope>
</reference>
<dbReference type="GO" id="GO:0034755">
    <property type="term" value="P:iron ion transmembrane transport"/>
    <property type="evidence" value="ECO:0007669"/>
    <property type="project" value="TreeGrafter"/>
</dbReference>
<keyword evidence="4 6" id="KW-1133">Transmembrane helix</keyword>
<dbReference type="PANTHER" id="PTHR11706:SF33">
    <property type="entry name" value="NATURAL RESISTANCE-ASSOCIATED MACROPHAGE PROTEIN 2"/>
    <property type="match status" value="1"/>
</dbReference>
<feature type="transmembrane region" description="Helical" evidence="6">
    <location>
        <begin position="52"/>
        <end position="75"/>
    </location>
</feature>
<protein>
    <submittedName>
        <fullName evidence="7">Unannotated protein</fullName>
    </submittedName>
</protein>
<feature type="transmembrane region" description="Helical" evidence="6">
    <location>
        <begin position="351"/>
        <end position="372"/>
    </location>
</feature>
<accession>A0A6J5YDU1</accession>
<gene>
    <name evidence="7" type="ORF">UFOPK1392_02153</name>
</gene>
<keyword evidence="5 6" id="KW-0472">Membrane</keyword>
<feature type="transmembrane region" description="Helical" evidence="6">
    <location>
        <begin position="328"/>
        <end position="345"/>
    </location>
</feature>
<dbReference type="AlphaFoldDB" id="A0A6J5YDU1"/>
<evidence type="ECO:0000256" key="4">
    <source>
        <dbReference type="ARBA" id="ARBA00022989"/>
    </source>
</evidence>
<organism evidence="7">
    <name type="scientific">freshwater metagenome</name>
    <dbReference type="NCBI Taxonomy" id="449393"/>
    <lineage>
        <taxon>unclassified sequences</taxon>
        <taxon>metagenomes</taxon>
        <taxon>ecological metagenomes</taxon>
    </lineage>
</organism>
<feature type="transmembrane region" description="Helical" evidence="6">
    <location>
        <begin position="125"/>
        <end position="143"/>
    </location>
</feature>
<dbReference type="GO" id="GO:0005384">
    <property type="term" value="F:manganese ion transmembrane transporter activity"/>
    <property type="evidence" value="ECO:0007669"/>
    <property type="project" value="TreeGrafter"/>
</dbReference>
<name>A0A6J5YDU1_9ZZZZ</name>
<feature type="transmembrane region" description="Helical" evidence="6">
    <location>
        <begin position="392"/>
        <end position="414"/>
    </location>
</feature>
<dbReference type="GO" id="GO:0005886">
    <property type="term" value="C:plasma membrane"/>
    <property type="evidence" value="ECO:0007669"/>
    <property type="project" value="TreeGrafter"/>
</dbReference>